<organism evidence="2 3">
    <name type="scientific">Papaver nudicaule</name>
    <name type="common">Iceland poppy</name>
    <dbReference type="NCBI Taxonomy" id="74823"/>
    <lineage>
        <taxon>Eukaryota</taxon>
        <taxon>Viridiplantae</taxon>
        <taxon>Streptophyta</taxon>
        <taxon>Embryophyta</taxon>
        <taxon>Tracheophyta</taxon>
        <taxon>Spermatophyta</taxon>
        <taxon>Magnoliopsida</taxon>
        <taxon>Ranunculales</taxon>
        <taxon>Papaveraceae</taxon>
        <taxon>Papaveroideae</taxon>
        <taxon>Papaver</taxon>
    </lineage>
</organism>
<feature type="region of interest" description="Disordered" evidence="1">
    <location>
        <begin position="62"/>
        <end position="116"/>
    </location>
</feature>
<feature type="compositionally biased region" description="Polar residues" evidence="1">
    <location>
        <begin position="81"/>
        <end position="94"/>
    </location>
</feature>
<sequence length="178" mass="20276">MKGVNRLHAFGLNHIWTKVCHLDAKTHTFDWSDFIKMVPESRKFRRKPLQFANELGTLFGSTRRTENDANKPQIDDMPTVNGLQSTSNSDQTGDSKLHRRKTDTSPNQSSDAGLHRGRVLTACDDANDRKLGASVEECLKSLNELRASHNLPRHLYSAALNHIFGWQLLTQKIEFLFF</sequence>
<reference evidence="2" key="1">
    <citation type="submission" date="2022-03" db="EMBL/GenBank/DDBJ databases">
        <title>A functionally conserved STORR gene fusion in Papaver species that diverged 16.8 million years ago.</title>
        <authorList>
            <person name="Catania T."/>
        </authorList>
    </citation>
    <scope>NUCLEOTIDE SEQUENCE</scope>
    <source>
        <strain evidence="2">S-191538</strain>
    </source>
</reference>
<evidence type="ECO:0000313" key="2">
    <source>
        <dbReference type="EMBL" id="MCL7035900.1"/>
    </source>
</evidence>
<name>A0AA41V5V3_PAPNU</name>
<proteinExistence type="predicted"/>
<keyword evidence="3" id="KW-1185">Reference proteome</keyword>
<evidence type="ECO:0000256" key="1">
    <source>
        <dbReference type="SAM" id="MobiDB-lite"/>
    </source>
</evidence>
<accession>A0AA41V5V3</accession>
<dbReference type="AlphaFoldDB" id="A0AA41V5V3"/>
<comment type="caution">
    <text evidence="2">The sequence shown here is derived from an EMBL/GenBank/DDBJ whole genome shotgun (WGS) entry which is preliminary data.</text>
</comment>
<evidence type="ECO:0000313" key="3">
    <source>
        <dbReference type="Proteomes" id="UP001177140"/>
    </source>
</evidence>
<dbReference type="EMBL" id="JAJJMA010162249">
    <property type="protein sequence ID" value="MCL7035900.1"/>
    <property type="molecule type" value="Genomic_DNA"/>
</dbReference>
<gene>
    <name evidence="2" type="ORF">MKW94_017872</name>
</gene>
<protein>
    <submittedName>
        <fullName evidence="2">Uncharacterized protein</fullName>
    </submittedName>
</protein>
<dbReference type="Proteomes" id="UP001177140">
    <property type="component" value="Unassembled WGS sequence"/>
</dbReference>